<dbReference type="EMBL" id="BMEC01000013">
    <property type="protein sequence ID" value="GGC48136.1"/>
    <property type="molecule type" value="Genomic_DNA"/>
</dbReference>
<dbReference type="Proteomes" id="UP000636010">
    <property type="component" value="Unassembled WGS sequence"/>
</dbReference>
<dbReference type="SUPFAM" id="SSF56935">
    <property type="entry name" value="Porins"/>
    <property type="match status" value="1"/>
</dbReference>
<dbReference type="Gene3D" id="2.40.170.20">
    <property type="entry name" value="TonB-dependent receptor, beta-barrel domain"/>
    <property type="match status" value="1"/>
</dbReference>
<dbReference type="Pfam" id="PF07715">
    <property type="entry name" value="Plug"/>
    <property type="match status" value="1"/>
</dbReference>
<feature type="chain" id="PRO_5047085330" evidence="12">
    <location>
        <begin position="19"/>
        <end position="1031"/>
    </location>
</feature>
<dbReference type="SUPFAM" id="SSF49464">
    <property type="entry name" value="Carboxypeptidase regulatory domain-like"/>
    <property type="match status" value="1"/>
</dbReference>
<dbReference type="InterPro" id="IPR023997">
    <property type="entry name" value="TonB-dep_OMP_SusC/RagA_CS"/>
</dbReference>
<comment type="subcellular location">
    <subcellularLocation>
        <location evidence="1 11">Cell outer membrane</location>
        <topology evidence="1 11">Multi-pass membrane protein</topology>
    </subcellularLocation>
</comment>
<keyword evidence="6" id="KW-0408">Iron</keyword>
<dbReference type="PANTHER" id="PTHR32552:SF81">
    <property type="entry name" value="TONB-DEPENDENT OUTER MEMBRANE RECEPTOR"/>
    <property type="match status" value="1"/>
</dbReference>
<keyword evidence="12" id="KW-0732">Signal</keyword>
<feature type="domain" description="TonB-dependent receptor plug" evidence="13">
    <location>
        <begin position="115"/>
        <end position="211"/>
    </location>
</feature>
<evidence type="ECO:0000256" key="3">
    <source>
        <dbReference type="ARBA" id="ARBA00022452"/>
    </source>
</evidence>
<dbReference type="Pfam" id="PF13715">
    <property type="entry name" value="CarbopepD_reg_2"/>
    <property type="match status" value="1"/>
</dbReference>
<dbReference type="InterPro" id="IPR012910">
    <property type="entry name" value="Plug_dom"/>
</dbReference>
<dbReference type="InterPro" id="IPR036942">
    <property type="entry name" value="Beta-barrel_TonB_sf"/>
</dbReference>
<evidence type="ECO:0000256" key="5">
    <source>
        <dbReference type="ARBA" id="ARBA00022692"/>
    </source>
</evidence>
<dbReference type="Gene3D" id="2.60.40.1120">
    <property type="entry name" value="Carboxypeptidase-like, regulatory domain"/>
    <property type="match status" value="1"/>
</dbReference>
<accession>A0ABQ1N0Z7</accession>
<keyword evidence="9 11" id="KW-0472">Membrane</keyword>
<evidence type="ECO:0000313" key="14">
    <source>
        <dbReference type="EMBL" id="GGC48136.1"/>
    </source>
</evidence>
<proteinExistence type="inferred from homology"/>
<dbReference type="InterPro" id="IPR023996">
    <property type="entry name" value="TonB-dep_OMP_SusC/RagA"/>
</dbReference>
<dbReference type="InterPro" id="IPR039426">
    <property type="entry name" value="TonB-dep_rcpt-like"/>
</dbReference>
<evidence type="ECO:0000313" key="15">
    <source>
        <dbReference type="Proteomes" id="UP000636010"/>
    </source>
</evidence>
<keyword evidence="4" id="KW-0410">Iron transport</keyword>
<keyword evidence="8" id="KW-0798">TonB box</keyword>
<dbReference type="RefSeq" id="WP_188466427.1">
    <property type="nucleotide sequence ID" value="NZ_BAABHU010000013.1"/>
</dbReference>
<dbReference type="InterPro" id="IPR008969">
    <property type="entry name" value="CarboxyPept-like_regulatory"/>
</dbReference>
<sequence>MKQILTSLLMLVSMVSFSQGVIKGKVKDSSTGEPLIGVNVLIKSTGNGTVSNIAGDFALEASKGDTLIFSYIGFEKMLLPVENETIIEVALKQDVQQLSEVVVTALGIKKQVKALGYAVQEVEGESLEKAKEPNIINSLSGRVAGLTIQNSTDLFQNPGISLRGETPLLVIDGIPDRTLDIWKINSDDIESVSVLKGATASALYGSVGRSGAIMITTKKAKKGKINVSINNSTMFQPSFIKVPKVQTQYGNGNQGVYAYVDGSGAGTEGGGWIWGPKLDQRDPSTTSGFVETTQYNSPRNPETGELIPIPYISRGKDNIDNFFRNGLIQSNNISVGWGNDVASIRTSISNVYQKGIVPNTDLENFSFNLASSLKPIEKLTVTSNITFNKQYTENFPETGYGPTNYLYNLVLWTGTDVDVRDLRAYWVEGQEGFQQKHFNISYYNNPYFQAYEYLRAYNKNSVFGNTSFVFNITDELSVRGRTGVNIYSLERTYIEPKSYIGYGAKSLGNFTIQNENYFDVNSDIGLKYEKTFNRNFTLNAEAAYVNYFRGSNSNRLATDGLNIPGFNNVSNNAGTSLFGSNREENEAINSFYAFADLEFFNSFYVSLTGRTDKVSTLPKESNTFFYPSASGSLVISNLIDFPKWFTFAKARGSWARVSEGKIGDDPYSFIMAYNKGTTWNGVPSASFGNSLLSSDLQPETSDTWEVGTLMRFFNNRLNVDVAYYEARDYNNLIYSPISETTGYQSILLNGDEYRRKGIEATIGITSIATNHFEWNTSVNLSRNRRYQEAIFGDREQTADLIKKGERTDRIFAEVYQTNSQGQVIFENGFPLRDPYRRYVGNDNPDLTYGITNTFRYKNFQLSFLFDGRIGGLMYSTTNQKMWWGGTEPGTVNQFRDDANNGESTYIGNGVEVTGGEITYDINGNITSDTRTFAPNETRVNYISFMQSTSNNHNSNYHYYEETFIKLRELTLTYNFSEKLLNKTPFNGLSASFVGRNLWLASKIPNVDPDSGVDNLQAPSTRNIGFNINAKF</sequence>
<organism evidence="14 15">
    <name type="scientific">Marivirga lumbricoides</name>
    <dbReference type="NCBI Taxonomy" id="1046115"/>
    <lineage>
        <taxon>Bacteria</taxon>
        <taxon>Pseudomonadati</taxon>
        <taxon>Bacteroidota</taxon>
        <taxon>Cytophagia</taxon>
        <taxon>Cytophagales</taxon>
        <taxon>Marivirgaceae</taxon>
        <taxon>Marivirga</taxon>
    </lineage>
</organism>
<evidence type="ECO:0000256" key="8">
    <source>
        <dbReference type="ARBA" id="ARBA00023077"/>
    </source>
</evidence>
<evidence type="ECO:0000259" key="13">
    <source>
        <dbReference type="Pfam" id="PF07715"/>
    </source>
</evidence>
<comment type="caution">
    <text evidence="14">The sequence shown here is derived from an EMBL/GenBank/DDBJ whole genome shotgun (WGS) entry which is preliminary data.</text>
</comment>
<keyword evidence="15" id="KW-1185">Reference proteome</keyword>
<evidence type="ECO:0000256" key="1">
    <source>
        <dbReference type="ARBA" id="ARBA00004571"/>
    </source>
</evidence>
<name>A0ABQ1N0Z7_9BACT</name>
<dbReference type="InterPro" id="IPR037066">
    <property type="entry name" value="Plug_dom_sf"/>
</dbReference>
<keyword evidence="2 11" id="KW-0813">Transport</keyword>
<dbReference type="Gene3D" id="2.170.130.10">
    <property type="entry name" value="TonB-dependent receptor, plug domain"/>
    <property type="match status" value="1"/>
</dbReference>
<keyword evidence="7" id="KW-0406">Ion transport</keyword>
<evidence type="ECO:0000256" key="2">
    <source>
        <dbReference type="ARBA" id="ARBA00022448"/>
    </source>
</evidence>
<comment type="similarity">
    <text evidence="11">Belongs to the TonB-dependent receptor family.</text>
</comment>
<evidence type="ECO:0000256" key="9">
    <source>
        <dbReference type="ARBA" id="ARBA00023136"/>
    </source>
</evidence>
<feature type="signal peptide" evidence="12">
    <location>
        <begin position="1"/>
        <end position="18"/>
    </location>
</feature>
<gene>
    <name evidence="14" type="ORF">GCM10011506_37220</name>
</gene>
<evidence type="ECO:0000256" key="10">
    <source>
        <dbReference type="ARBA" id="ARBA00023237"/>
    </source>
</evidence>
<keyword evidence="5 11" id="KW-0812">Transmembrane</keyword>
<dbReference type="NCBIfam" id="TIGR04056">
    <property type="entry name" value="OMP_RagA_SusC"/>
    <property type="match status" value="1"/>
</dbReference>
<keyword evidence="3 11" id="KW-1134">Transmembrane beta strand</keyword>
<evidence type="ECO:0000256" key="6">
    <source>
        <dbReference type="ARBA" id="ARBA00023004"/>
    </source>
</evidence>
<dbReference type="PROSITE" id="PS52016">
    <property type="entry name" value="TONB_DEPENDENT_REC_3"/>
    <property type="match status" value="1"/>
</dbReference>
<evidence type="ECO:0000256" key="12">
    <source>
        <dbReference type="SAM" id="SignalP"/>
    </source>
</evidence>
<evidence type="ECO:0000256" key="11">
    <source>
        <dbReference type="PROSITE-ProRule" id="PRU01360"/>
    </source>
</evidence>
<evidence type="ECO:0000256" key="7">
    <source>
        <dbReference type="ARBA" id="ARBA00023065"/>
    </source>
</evidence>
<reference evidence="15" key="1">
    <citation type="journal article" date="2019" name="Int. J. Syst. Evol. Microbiol.">
        <title>The Global Catalogue of Microorganisms (GCM) 10K type strain sequencing project: providing services to taxonomists for standard genome sequencing and annotation.</title>
        <authorList>
            <consortium name="The Broad Institute Genomics Platform"/>
            <consortium name="The Broad Institute Genome Sequencing Center for Infectious Disease"/>
            <person name="Wu L."/>
            <person name="Ma J."/>
        </authorList>
    </citation>
    <scope>NUCLEOTIDE SEQUENCE [LARGE SCALE GENOMIC DNA]</scope>
    <source>
        <strain evidence="15">CGMCC 1.10832</strain>
    </source>
</reference>
<protein>
    <submittedName>
        <fullName evidence="14">SusC/RagA family TonB-linked outer membrane protein</fullName>
    </submittedName>
</protein>
<dbReference type="PANTHER" id="PTHR32552">
    <property type="entry name" value="FERRICHROME IRON RECEPTOR-RELATED"/>
    <property type="match status" value="1"/>
</dbReference>
<keyword evidence="10 11" id="KW-0998">Cell outer membrane</keyword>
<dbReference type="NCBIfam" id="TIGR04057">
    <property type="entry name" value="SusC_RagA_signa"/>
    <property type="match status" value="1"/>
</dbReference>
<evidence type="ECO:0000256" key="4">
    <source>
        <dbReference type="ARBA" id="ARBA00022496"/>
    </source>
</evidence>